<gene>
    <name evidence="1" type="ORF">QCA50_008018</name>
</gene>
<dbReference type="AlphaFoldDB" id="A0AAW0GHR0"/>
<keyword evidence="2" id="KW-1185">Reference proteome</keyword>
<protein>
    <submittedName>
        <fullName evidence="1">Uncharacterized protein</fullName>
    </submittedName>
</protein>
<dbReference type="EMBL" id="JASBNA010000010">
    <property type="protein sequence ID" value="KAK7688480.1"/>
    <property type="molecule type" value="Genomic_DNA"/>
</dbReference>
<accession>A0AAW0GHR0</accession>
<dbReference type="Gene3D" id="2.60.20.10">
    <property type="entry name" value="Crystallins"/>
    <property type="match status" value="1"/>
</dbReference>
<evidence type="ECO:0000313" key="2">
    <source>
        <dbReference type="Proteomes" id="UP001385951"/>
    </source>
</evidence>
<organism evidence="1 2">
    <name type="scientific">Cerrena zonata</name>
    <dbReference type="NCBI Taxonomy" id="2478898"/>
    <lineage>
        <taxon>Eukaryota</taxon>
        <taxon>Fungi</taxon>
        <taxon>Dikarya</taxon>
        <taxon>Basidiomycota</taxon>
        <taxon>Agaricomycotina</taxon>
        <taxon>Agaricomycetes</taxon>
        <taxon>Polyporales</taxon>
        <taxon>Cerrenaceae</taxon>
        <taxon>Cerrena</taxon>
    </lineage>
</organism>
<evidence type="ECO:0000313" key="1">
    <source>
        <dbReference type="EMBL" id="KAK7688480.1"/>
    </source>
</evidence>
<dbReference type="Proteomes" id="UP001385951">
    <property type="component" value="Unassembled WGS sequence"/>
</dbReference>
<reference evidence="1 2" key="1">
    <citation type="submission" date="2022-09" db="EMBL/GenBank/DDBJ databases">
        <authorList>
            <person name="Palmer J.M."/>
        </authorList>
    </citation>
    <scope>NUCLEOTIDE SEQUENCE [LARGE SCALE GENOMIC DNA]</scope>
    <source>
        <strain evidence="1 2">DSM 7382</strain>
    </source>
</reference>
<proteinExistence type="predicted"/>
<comment type="caution">
    <text evidence="1">The sequence shown here is derived from an EMBL/GenBank/DDBJ whole genome shotgun (WGS) entry which is preliminary data.</text>
</comment>
<name>A0AAW0GHR0_9APHY</name>
<sequence>MFHLLESFGSILVYALLISAAPTATMVLTNSTFLSSGEYSAAPFKPDSSNILVAEIWTQPNMRGVTGLINVNVLPTTCLTLNAPFTDNVMSIRVFSGFDCLFYINAQCQGPTFMVVSNSVVSDLTSTSFQGTIVSFSCFID</sequence>